<keyword evidence="3" id="KW-1185">Reference proteome</keyword>
<organism evidence="2 3">
    <name type="scientific">Petrolisthes cinctipes</name>
    <name type="common">Flat porcelain crab</name>
    <dbReference type="NCBI Taxonomy" id="88211"/>
    <lineage>
        <taxon>Eukaryota</taxon>
        <taxon>Metazoa</taxon>
        <taxon>Ecdysozoa</taxon>
        <taxon>Arthropoda</taxon>
        <taxon>Crustacea</taxon>
        <taxon>Multicrustacea</taxon>
        <taxon>Malacostraca</taxon>
        <taxon>Eumalacostraca</taxon>
        <taxon>Eucarida</taxon>
        <taxon>Decapoda</taxon>
        <taxon>Pleocyemata</taxon>
        <taxon>Anomura</taxon>
        <taxon>Galatheoidea</taxon>
        <taxon>Porcellanidae</taxon>
        <taxon>Petrolisthes</taxon>
    </lineage>
</organism>
<comment type="caution">
    <text evidence="2">The sequence shown here is derived from an EMBL/GenBank/DDBJ whole genome shotgun (WGS) entry which is preliminary data.</text>
</comment>
<accession>A0AAE1BF59</accession>
<evidence type="ECO:0000256" key="1">
    <source>
        <dbReference type="SAM" id="MobiDB-lite"/>
    </source>
</evidence>
<proteinExistence type="predicted"/>
<name>A0AAE1BF59_PETCI</name>
<reference evidence="2" key="1">
    <citation type="submission" date="2023-10" db="EMBL/GenBank/DDBJ databases">
        <title>Genome assemblies of two species of porcelain crab, Petrolisthes cinctipes and Petrolisthes manimaculis (Anomura: Porcellanidae).</title>
        <authorList>
            <person name="Angst P."/>
        </authorList>
    </citation>
    <scope>NUCLEOTIDE SEQUENCE</scope>
    <source>
        <strain evidence="2">PB745_01</strain>
        <tissue evidence="2">Gill</tissue>
    </source>
</reference>
<dbReference type="AlphaFoldDB" id="A0AAE1BF59"/>
<feature type="region of interest" description="Disordered" evidence="1">
    <location>
        <begin position="1"/>
        <end position="78"/>
    </location>
</feature>
<dbReference type="Proteomes" id="UP001286313">
    <property type="component" value="Unassembled WGS sequence"/>
</dbReference>
<gene>
    <name evidence="2" type="ORF">Pcinc_043675</name>
</gene>
<protein>
    <submittedName>
        <fullName evidence="2">Uncharacterized protein</fullName>
    </submittedName>
</protein>
<sequence>MRRQHKDVRTDKRTRYQTTTRHDRSMVRENGTEIKGHQESVSQSQRQPTTSTTRKNRQTDRDVEKQLGKGEQEMMVTL</sequence>
<evidence type="ECO:0000313" key="3">
    <source>
        <dbReference type="Proteomes" id="UP001286313"/>
    </source>
</evidence>
<dbReference type="EMBL" id="JAWQEG010008821">
    <property type="protein sequence ID" value="KAK3849577.1"/>
    <property type="molecule type" value="Genomic_DNA"/>
</dbReference>
<evidence type="ECO:0000313" key="2">
    <source>
        <dbReference type="EMBL" id="KAK3849577.1"/>
    </source>
</evidence>
<feature type="compositionally biased region" description="Basic and acidic residues" evidence="1">
    <location>
        <begin position="57"/>
        <end position="72"/>
    </location>
</feature>
<feature type="compositionally biased region" description="Low complexity" evidence="1">
    <location>
        <begin position="40"/>
        <end position="53"/>
    </location>
</feature>
<feature type="compositionally biased region" description="Basic and acidic residues" evidence="1">
    <location>
        <begin position="7"/>
        <end position="38"/>
    </location>
</feature>